<dbReference type="PANTHER" id="PTHR42879:SF6">
    <property type="entry name" value="NADPH-DEPENDENT REDUCTASE BACG"/>
    <property type="match status" value="1"/>
</dbReference>
<dbReference type="InterPro" id="IPR036291">
    <property type="entry name" value="NAD(P)-bd_dom_sf"/>
</dbReference>
<name>A0A4R4B2A1_BACTU</name>
<sequence>MENRKVALVIGGSQGIGRAVAINLVNKGYQVVVNSRNSINIELMVEELKSVNPSNTYMGFVGDITLEKSRKQLFKDISEKFGRLDILINNVPGGKPDSFLNSKNEEIVQAFSNKAITYIDCIRRASEIMRERQYGRIVNIVGNLWKEPTSNMFTNGLINAAIINASKNISTAVAPEGITVNCINPGFIFTDRYTKYIESIVQNKGISEEKAKQEVLRNIPVNRVGLPEEISSLITYLVSEDASYVTGQQISVDGGSIRSI</sequence>
<gene>
    <name evidence="2" type="ORF">EC910_12337</name>
</gene>
<protein>
    <submittedName>
        <fullName evidence="2">Bacilysin biosynthesis oxidoreductase BacG</fullName>
    </submittedName>
</protein>
<dbReference type="AlphaFoldDB" id="A0A4R4B2A1"/>
<evidence type="ECO:0000313" key="3">
    <source>
        <dbReference type="Proteomes" id="UP000295285"/>
    </source>
</evidence>
<dbReference type="InterPro" id="IPR002347">
    <property type="entry name" value="SDR_fam"/>
</dbReference>
<proteinExistence type="inferred from homology"/>
<comment type="similarity">
    <text evidence="1">Belongs to the short-chain dehydrogenases/reductases (SDR) family.</text>
</comment>
<dbReference type="Gene3D" id="3.40.50.720">
    <property type="entry name" value="NAD(P)-binding Rossmann-like Domain"/>
    <property type="match status" value="1"/>
</dbReference>
<dbReference type="PRINTS" id="PR00081">
    <property type="entry name" value="GDHRDH"/>
</dbReference>
<comment type="caution">
    <text evidence="2">The sequence shown here is derived from an EMBL/GenBank/DDBJ whole genome shotgun (WGS) entry which is preliminary data.</text>
</comment>
<dbReference type="SUPFAM" id="SSF51735">
    <property type="entry name" value="NAD(P)-binding Rossmann-fold domains"/>
    <property type="match status" value="1"/>
</dbReference>
<dbReference type="Pfam" id="PF13561">
    <property type="entry name" value="adh_short_C2"/>
    <property type="match status" value="1"/>
</dbReference>
<dbReference type="InterPro" id="IPR050259">
    <property type="entry name" value="SDR"/>
</dbReference>
<organism evidence="2 3">
    <name type="scientific">Bacillus thuringiensis</name>
    <dbReference type="NCBI Taxonomy" id="1428"/>
    <lineage>
        <taxon>Bacteria</taxon>
        <taxon>Bacillati</taxon>
        <taxon>Bacillota</taxon>
        <taxon>Bacilli</taxon>
        <taxon>Bacillales</taxon>
        <taxon>Bacillaceae</taxon>
        <taxon>Bacillus</taxon>
        <taxon>Bacillus cereus group</taxon>
    </lineage>
</organism>
<evidence type="ECO:0000313" key="2">
    <source>
        <dbReference type="EMBL" id="TCW47722.1"/>
    </source>
</evidence>
<accession>A0A4R4B2A1</accession>
<dbReference type="PANTHER" id="PTHR42879">
    <property type="entry name" value="3-OXOACYL-(ACYL-CARRIER-PROTEIN) REDUCTASE"/>
    <property type="match status" value="1"/>
</dbReference>
<evidence type="ECO:0000256" key="1">
    <source>
        <dbReference type="ARBA" id="ARBA00006484"/>
    </source>
</evidence>
<dbReference type="Proteomes" id="UP000295285">
    <property type="component" value="Unassembled WGS sequence"/>
</dbReference>
<dbReference type="RefSeq" id="WP_243707092.1">
    <property type="nucleotide sequence ID" value="NZ_SMDF01000024.1"/>
</dbReference>
<reference evidence="2 3" key="1">
    <citation type="submission" date="2019-03" db="EMBL/GenBank/DDBJ databases">
        <title>Above-ground endophytic microbial communities from plants in different locations in the United States.</title>
        <authorList>
            <person name="Frank C."/>
        </authorList>
    </citation>
    <scope>NUCLEOTIDE SEQUENCE [LARGE SCALE GENOMIC DNA]</scope>
    <source>
        <strain evidence="2 3">LP_2_YM</strain>
    </source>
</reference>
<dbReference type="EMBL" id="SMDG01000023">
    <property type="protein sequence ID" value="TCW47722.1"/>
    <property type="molecule type" value="Genomic_DNA"/>
</dbReference>